<dbReference type="EMBL" id="CP045798">
    <property type="protein sequence ID" value="QNB47648.1"/>
    <property type="molecule type" value="Genomic_DNA"/>
</dbReference>
<keyword evidence="8" id="KW-1185">Reference proteome</keyword>
<dbReference type="AlphaFoldDB" id="A0A7G6E6E4"/>
<dbReference type="GO" id="GO:0050660">
    <property type="term" value="F:flavin adenine dinucleotide binding"/>
    <property type="evidence" value="ECO:0007669"/>
    <property type="project" value="InterPro"/>
</dbReference>
<feature type="binding site" evidence="4">
    <location>
        <position position="197"/>
    </location>
    <ligand>
        <name>FAD</name>
        <dbReference type="ChEBI" id="CHEBI:57692"/>
    </ligand>
</feature>
<dbReference type="Pfam" id="PF01012">
    <property type="entry name" value="ETF"/>
    <property type="match status" value="1"/>
</dbReference>
<dbReference type="InterPro" id="IPR001308">
    <property type="entry name" value="ETF_a/FixB"/>
</dbReference>
<dbReference type="Pfam" id="PF00766">
    <property type="entry name" value="ETF_alpha"/>
    <property type="match status" value="1"/>
</dbReference>
<dbReference type="KEGG" id="tfr:BR63_17905"/>
<reference evidence="6 8" key="2">
    <citation type="journal article" date="2019" name="Front. Microbiol.">
        <title>Thermoanaerosceptrum fracticalcis gen. nov. sp. nov., a Novel Fumarate-Fermenting Microorganism From a Deep Fractured Carbonate Aquifer of the US Great Basin.</title>
        <authorList>
            <person name="Hamilton-Brehm S.D."/>
            <person name="Stewart L.E."/>
            <person name="Zavarin M."/>
            <person name="Caldwell M."/>
            <person name="Lawson P.A."/>
            <person name="Onstott T.C."/>
            <person name="Grzymski J."/>
            <person name="Neveux I."/>
            <person name="Lollar B.S."/>
            <person name="Russell C.E."/>
            <person name="Moser D.P."/>
        </authorList>
    </citation>
    <scope>NUCLEOTIDE SEQUENCE [LARGE SCALE GENOMIC DNA]</scope>
    <source>
        <strain evidence="6 8">DRI-13</strain>
    </source>
</reference>
<evidence type="ECO:0000313" key="8">
    <source>
        <dbReference type="Proteomes" id="UP000515847"/>
    </source>
</evidence>
<name>A0A7G6E6E4_THEFR</name>
<dbReference type="InterPro" id="IPR014730">
    <property type="entry name" value="ETF_a/b_N"/>
</dbReference>
<dbReference type="GO" id="GO:0033539">
    <property type="term" value="P:fatty acid beta-oxidation using acyl-CoA dehydrogenase"/>
    <property type="evidence" value="ECO:0007669"/>
    <property type="project" value="TreeGrafter"/>
</dbReference>
<keyword evidence="3" id="KW-0285">Flavoprotein</keyword>
<evidence type="ECO:0000313" key="6">
    <source>
        <dbReference type="EMBL" id="QNB47648.1"/>
    </source>
</evidence>
<feature type="binding site" evidence="4">
    <location>
        <begin position="222"/>
        <end position="223"/>
    </location>
    <ligand>
        <name>FAD</name>
        <dbReference type="ChEBI" id="CHEBI:57692"/>
    </ligand>
</feature>
<dbReference type="FunFam" id="3.40.50.1220:FF:000004">
    <property type="entry name" value="Electron transfer flavoprotein"/>
    <property type="match status" value="1"/>
</dbReference>
<evidence type="ECO:0000313" key="7">
    <source>
        <dbReference type="EMBL" id="QNB47969.1"/>
    </source>
</evidence>
<proteinExistence type="inferred from homology"/>
<reference evidence="6" key="4">
    <citation type="submission" date="2020-09" db="EMBL/GenBank/DDBJ databases">
        <title>Closed Genome of Thermoanaerosceptrum fracticalcis.</title>
        <authorList>
            <person name="Hamilton-Brehm S.D."/>
            <person name="Xiao R."/>
        </authorList>
    </citation>
    <scope>NUCLEOTIDE SEQUENCE</scope>
    <source>
        <strain evidence="6">DRI-13</strain>
    </source>
</reference>
<sequence length="311" mass="33270">MNIWVIAEQQELALELTGAARTLSGTAGEVITVLTGTEAQAQMAVKSGASKCYYINGEMPLENYAESLAKALKTAKPRLILIGATRRGKDLAAKIAALLGVGCATDGKNIEFTAEGVKIERMVYGGLAVSTLISQEETVIVTVPPKTYEAPAQEERTGEVKAFTGQPSTKVKVVEKRAKPKDAVNIADAAVVVGVGRGFAKQEDLKLAEDLAKVLEGELGCSRPVAEDLHWLPEDRYIGISGQNIKPGLYLSLGISGQVQHISGIRDAKIIFAVDKNENAPIFQNADYYIVGDLYQVVPALEEACKKALNK</sequence>
<evidence type="ECO:0000256" key="3">
    <source>
        <dbReference type="ARBA" id="ARBA00022630"/>
    </source>
</evidence>
<dbReference type="EMBL" id="CP045798">
    <property type="protein sequence ID" value="QNB47969.1"/>
    <property type="molecule type" value="Genomic_DNA"/>
</dbReference>
<evidence type="ECO:0000259" key="5">
    <source>
        <dbReference type="SMART" id="SM00893"/>
    </source>
</evidence>
<keyword evidence="4" id="KW-0274">FAD</keyword>
<dbReference type="SUPFAM" id="SSF52467">
    <property type="entry name" value="DHS-like NAD/FAD-binding domain"/>
    <property type="match status" value="1"/>
</dbReference>
<dbReference type="InterPro" id="IPR029035">
    <property type="entry name" value="DHS-like_NAD/FAD-binding_dom"/>
</dbReference>
<reference evidence="6" key="1">
    <citation type="submission" date="2014-08" db="EMBL/GenBank/DDBJ databases">
        <authorList>
            <consortium name="DOE Joint Genome Institute"/>
            <person name="Grzymski J.J."/>
            <person name="Huntemann M."/>
            <person name="Han J."/>
            <person name="Chen A."/>
            <person name="Kyrpides N."/>
            <person name="Mavromatis K."/>
            <person name="Markowitz V."/>
            <person name="Palaniappan K."/>
            <person name="Ivanova N."/>
            <person name="Schaumberg A."/>
            <person name="Pati A."/>
            <person name="Liolios K."/>
            <person name="Nordberg H.P."/>
            <person name="Cantor M.N."/>
            <person name="Hua S.X."/>
            <person name="Woyke T."/>
        </authorList>
    </citation>
    <scope>NUCLEOTIDE SEQUENCE</scope>
    <source>
        <strain evidence="6">DRI-13</strain>
    </source>
</reference>
<protein>
    <submittedName>
        <fullName evidence="6">Electron transfer flavoprotein subunit alpha/FixB family protein</fullName>
    </submittedName>
</protein>
<evidence type="ECO:0000256" key="1">
    <source>
        <dbReference type="ARBA" id="ARBA00005817"/>
    </source>
</evidence>
<keyword evidence="2" id="KW-0813">Transport</keyword>
<dbReference type="GO" id="GO:0009055">
    <property type="term" value="F:electron transfer activity"/>
    <property type="evidence" value="ECO:0007669"/>
    <property type="project" value="InterPro"/>
</dbReference>
<comment type="similarity">
    <text evidence="1">Belongs to the ETF alpha-subunit/FixB family.</text>
</comment>
<organism evidence="6 8">
    <name type="scientific">Thermanaerosceptrum fracticalcis</name>
    <dbReference type="NCBI Taxonomy" id="1712410"/>
    <lineage>
        <taxon>Bacteria</taxon>
        <taxon>Bacillati</taxon>
        <taxon>Bacillota</taxon>
        <taxon>Clostridia</taxon>
        <taxon>Eubacteriales</taxon>
        <taxon>Peptococcaceae</taxon>
        <taxon>Thermanaerosceptrum</taxon>
    </lineage>
</organism>
<comment type="cofactor">
    <cofactor evidence="4">
        <name>FAD</name>
        <dbReference type="ChEBI" id="CHEBI:57692"/>
    </cofactor>
    <text evidence="4">Binds 1 FAD per dimer.</text>
</comment>
<dbReference type="PANTHER" id="PTHR43153">
    <property type="entry name" value="ELECTRON TRANSFER FLAVOPROTEIN ALPHA"/>
    <property type="match status" value="1"/>
</dbReference>
<dbReference type="Gene3D" id="3.40.50.1220">
    <property type="entry name" value="TPP-binding domain"/>
    <property type="match status" value="1"/>
</dbReference>
<gene>
    <name evidence="6" type="ORF">BR63_16025</name>
    <name evidence="7" type="ORF">BR63_17905</name>
</gene>
<dbReference type="SUPFAM" id="SSF52402">
    <property type="entry name" value="Adenine nucleotide alpha hydrolases-like"/>
    <property type="match status" value="1"/>
</dbReference>
<dbReference type="KEGG" id="tfr:BR63_16025"/>
<reference evidence="6" key="3">
    <citation type="submission" date="2019-10" db="EMBL/GenBank/DDBJ databases">
        <authorList>
            <person name="Murphy T.R."/>
        </authorList>
    </citation>
    <scope>NUCLEOTIDE SEQUENCE</scope>
    <source>
        <strain evidence="6">DRI-13</strain>
    </source>
</reference>
<dbReference type="Proteomes" id="UP000515847">
    <property type="component" value="Chromosome"/>
</dbReference>
<evidence type="ECO:0000256" key="2">
    <source>
        <dbReference type="ARBA" id="ARBA00022448"/>
    </source>
</evidence>
<dbReference type="RefSeq" id="WP_187142715.1">
    <property type="nucleotide sequence ID" value="NZ_CP045798.1"/>
</dbReference>
<feature type="domain" description="Electron transfer flavoprotein alpha/beta-subunit N-terminal" evidence="5">
    <location>
        <begin position="3"/>
        <end position="183"/>
    </location>
</feature>
<dbReference type="InterPro" id="IPR014729">
    <property type="entry name" value="Rossmann-like_a/b/a_fold"/>
</dbReference>
<evidence type="ECO:0000256" key="4">
    <source>
        <dbReference type="PIRSR" id="PIRSR000089-1"/>
    </source>
</evidence>
<dbReference type="PANTHER" id="PTHR43153:SF11">
    <property type="entry name" value="ELECTRON TRANSFER FLAVOPROTEIN, SUBUNIT ALPHA (ETFA)"/>
    <property type="match status" value="1"/>
</dbReference>
<dbReference type="SMART" id="SM00893">
    <property type="entry name" value="ETF"/>
    <property type="match status" value="1"/>
</dbReference>
<dbReference type="PIRSF" id="PIRSF000089">
    <property type="entry name" value="Electra_flavoP_a"/>
    <property type="match status" value="1"/>
</dbReference>
<feature type="binding site" evidence="4">
    <location>
        <begin position="254"/>
        <end position="261"/>
    </location>
    <ligand>
        <name>FAD</name>
        <dbReference type="ChEBI" id="CHEBI:57692"/>
    </ligand>
</feature>
<dbReference type="Gene3D" id="3.40.50.620">
    <property type="entry name" value="HUPs"/>
    <property type="match status" value="1"/>
</dbReference>
<accession>A0A7G6E6E4</accession>
<dbReference type="InterPro" id="IPR014731">
    <property type="entry name" value="ETF_asu_C"/>
</dbReference>